<organism evidence="1 2">
    <name type="scientific">Trichinella pseudospiralis</name>
    <name type="common">Parasitic roundworm</name>
    <dbReference type="NCBI Taxonomy" id="6337"/>
    <lineage>
        <taxon>Eukaryota</taxon>
        <taxon>Metazoa</taxon>
        <taxon>Ecdysozoa</taxon>
        <taxon>Nematoda</taxon>
        <taxon>Enoplea</taxon>
        <taxon>Dorylaimia</taxon>
        <taxon>Trichinellida</taxon>
        <taxon>Trichinellidae</taxon>
        <taxon>Trichinella</taxon>
    </lineage>
</organism>
<protein>
    <submittedName>
        <fullName evidence="1">Uncharacterized protein</fullName>
    </submittedName>
</protein>
<comment type="caution">
    <text evidence="1">The sequence shown here is derived from an EMBL/GenBank/DDBJ whole genome shotgun (WGS) entry which is preliminary data.</text>
</comment>
<reference evidence="1 2" key="1">
    <citation type="submission" date="2015-01" db="EMBL/GenBank/DDBJ databases">
        <title>Evolution of Trichinella species and genotypes.</title>
        <authorList>
            <person name="Korhonen P.K."/>
            <person name="Edoardo P."/>
            <person name="Giuseppe L.R."/>
            <person name="Gasser R.B."/>
        </authorList>
    </citation>
    <scope>NUCLEOTIDE SEQUENCE [LARGE SCALE GENOMIC DNA]</scope>
    <source>
        <strain evidence="1">ISS176</strain>
    </source>
</reference>
<evidence type="ECO:0000313" key="1">
    <source>
        <dbReference type="EMBL" id="KRZ44492.1"/>
    </source>
</evidence>
<sequence>MDVAVYGFQNTNKNEQTIIAIFPKKGSELIYSSVNWNDIDLHGDDLLAIKMISHIHMHCIGNMGSIETPSNGIKRKFSQIQ</sequence>
<dbReference type="Proteomes" id="UP000054826">
    <property type="component" value="Unassembled WGS sequence"/>
</dbReference>
<name>A0A0V1KBF7_TRIPS</name>
<accession>A0A0V1KBF7</accession>
<dbReference type="AlphaFoldDB" id="A0A0V1KBF7"/>
<dbReference type="EMBL" id="JYDV01000006">
    <property type="protein sequence ID" value="KRZ44492.1"/>
    <property type="molecule type" value="Genomic_DNA"/>
</dbReference>
<gene>
    <name evidence="1" type="ORF">T4C_8159</name>
</gene>
<evidence type="ECO:0000313" key="2">
    <source>
        <dbReference type="Proteomes" id="UP000054826"/>
    </source>
</evidence>
<proteinExistence type="predicted"/>